<reference evidence="1" key="1">
    <citation type="submission" date="2020-03" db="EMBL/GenBank/DDBJ databases">
        <title>The deep terrestrial virosphere.</title>
        <authorList>
            <person name="Holmfeldt K."/>
            <person name="Nilsson E."/>
            <person name="Simone D."/>
            <person name="Lopez-Fernandez M."/>
            <person name="Wu X."/>
            <person name="de Brujin I."/>
            <person name="Lundin D."/>
            <person name="Andersson A."/>
            <person name="Bertilsson S."/>
            <person name="Dopson M."/>
        </authorList>
    </citation>
    <scope>NUCLEOTIDE SEQUENCE</scope>
    <source>
        <strain evidence="1">MM415A04349</strain>
    </source>
</reference>
<name>A0A6M3JIS6_9ZZZZ</name>
<protein>
    <submittedName>
        <fullName evidence="1">Uncharacterized protein</fullName>
    </submittedName>
</protein>
<sequence>MPISYEFFNTDGGMSKSHIEGGYHKFGNTRSEQDKHLQEEGWGSSFASEEQRDYCKFLEKQIKDNYICGGKVHLRAKHIHYLMKQYGK</sequence>
<dbReference type="EMBL" id="MT141730">
    <property type="protein sequence ID" value="QJA69716.1"/>
    <property type="molecule type" value="Genomic_DNA"/>
</dbReference>
<gene>
    <name evidence="1" type="ORF">MM415A04349_0007</name>
</gene>
<proteinExistence type="predicted"/>
<organism evidence="1">
    <name type="scientific">viral metagenome</name>
    <dbReference type="NCBI Taxonomy" id="1070528"/>
    <lineage>
        <taxon>unclassified sequences</taxon>
        <taxon>metagenomes</taxon>
        <taxon>organismal metagenomes</taxon>
    </lineage>
</organism>
<dbReference type="AlphaFoldDB" id="A0A6M3JIS6"/>
<accession>A0A6M3JIS6</accession>
<evidence type="ECO:0000313" key="1">
    <source>
        <dbReference type="EMBL" id="QJA69716.1"/>
    </source>
</evidence>